<gene>
    <name evidence="1" type="ORF">DPMN_055884</name>
</gene>
<keyword evidence="2" id="KW-1185">Reference proteome</keyword>
<dbReference type="EMBL" id="JAIWYP010000012">
    <property type="protein sequence ID" value="KAH3729906.1"/>
    <property type="molecule type" value="Genomic_DNA"/>
</dbReference>
<comment type="caution">
    <text evidence="1">The sequence shown here is derived from an EMBL/GenBank/DDBJ whole genome shotgun (WGS) entry which is preliminary data.</text>
</comment>
<reference evidence="1" key="2">
    <citation type="submission" date="2020-11" db="EMBL/GenBank/DDBJ databases">
        <authorList>
            <person name="McCartney M.A."/>
            <person name="Auch B."/>
            <person name="Kono T."/>
            <person name="Mallez S."/>
            <person name="Becker A."/>
            <person name="Gohl D.M."/>
            <person name="Silverstein K.A.T."/>
            <person name="Koren S."/>
            <person name="Bechman K.B."/>
            <person name="Herman A."/>
            <person name="Abrahante J.E."/>
            <person name="Garbe J."/>
        </authorList>
    </citation>
    <scope>NUCLEOTIDE SEQUENCE</scope>
    <source>
        <strain evidence="1">Duluth1</strain>
        <tissue evidence="1">Whole animal</tissue>
    </source>
</reference>
<accession>A0A9D4CTG3</accession>
<proteinExistence type="predicted"/>
<protein>
    <submittedName>
        <fullName evidence="1">Uncharacterized protein</fullName>
    </submittedName>
</protein>
<reference evidence="1" key="1">
    <citation type="journal article" date="2019" name="bioRxiv">
        <title>The Genome of the Zebra Mussel, Dreissena polymorpha: A Resource for Invasive Species Research.</title>
        <authorList>
            <person name="McCartney M.A."/>
            <person name="Auch B."/>
            <person name="Kono T."/>
            <person name="Mallez S."/>
            <person name="Zhang Y."/>
            <person name="Obille A."/>
            <person name="Becker A."/>
            <person name="Abrahante J.E."/>
            <person name="Garbe J."/>
            <person name="Badalamenti J.P."/>
            <person name="Herman A."/>
            <person name="Mangelson H."/>
            <person name="Liachko I."/>
            <person name="Sullivan S."/>
            <person name="Sone E.D."/>
            <person name="Koren S."/>
            <person name="Silverstein K.A.T."/>
            <person name="Beckman K.B."/>
            <person name="Gohl D.M."/>
        </authorList>
    </citation>
    <scope>NUCLEOTIDE SEQUENCE</scope>
    <source>
        <strain evidence="1">Duluth1</strain>
        <tissue evidence="1">Whole animal</tissue>
    </source>
</reference>
<organism evidence="1 2">
    <name type="scientific">Dreissena polymorpha</name>
    <name type="common">Zebra mussel</name>
    <name type="synonym">Mytilus polymorpha</name>
    <dbReference type="NCBI Taxonomy" id="45954"/>
    <lineage>
        <taxon>Eukaryota</taxon>
        <taxon>Metazoa</taxon>
        <taxon>Spiralia</taxon>
        <taxon>Lophotrochozoa</taxon>
        <taxon>Mollusca</taxon>
        <taxon>Bivalvia</taxon>
        <taxon>Autobranchia</taxon>
        <taxon>Heteroconchia</taxon>
        <taxon>Euheterodonta</taxon>
        <taxon>Imparidentia</taxon>
        <taxon>Neoheterodontei</taxon>
        <taxon>Myida</taxon>
        <taxon>Dreissenoidea</taxon>
        <taxon>Dreissenidae</taxon>
        <taxon>Dreissena</taxon>
    </lineage>
</organism>
<name>A0A9D4CTG3_DREPO</name>
<sequence length="84" mass="9598">MSLHLTLHQPPLPGLLALHYWGQLLGIPHQYKPVCDEQRGETRRLYNLRGLVYNADVKLAPCEQGMVQAKAAARNYFLKENNNN</sequence>
<evidence type="ECO:0000313" key="1">
    <source>
        <dbReference type="EMBL" id="KAH3729906.1"/>
    </source>
</evidence>
<dbReference type="AlphaFoldDB" id="A0A9D4CTG3"/>
<evidence type="ECO:0000313" key="2">
    <source>
        <dbReference type="Proteomes" id="UP000828390"/>
    </source>
</evidence>
<dbReference type="Proteomes" id="UP000828390">
    <property type="component" value="Unassembled WGS sequence"/>
</dbReference>